<accession>A0A4Y7IET8</accession>
<organism evidence="1 2">
    <name type="scientific">Papaver somniferum</name>
    <name type="common">Opium poppy</name>
    <dbReference type="NCBI Taxonomy" id="3469"/>
    <lineage>
        <taxon>Eukaryota</taxon>
        <taxon>Viridiplantae</taxon>
        <taxon>Streptophyta</taxon>
        <taxon>Embryophyta</taxon>
        <taxon>Tracheophyta</taxon>
        <taxon>Spermatophyta</taxon>
        <taxon>Magnoliopsida</taxon>
        <taxon>Ranunculales</taxon>
        <taxon>Papaveraceae</taxon>
        <taxon>Papaveroideae</taxon>
        <taxon>Papaver</taxon>
    </lineage>
</organism>
<keyword evidence="2" id="KW-1185">Reference proteome</keyword>
<sequence length="74" mass="8308">MVALVQGKRVIQGASYLIRLFQFCVSFTFVPELGVQIKLALPSSLPSTGMLWQVWFQVKSGRDFHKEKILIPAG</sequence>
<name>A0A4Y7IET8_PAPSO</name>
<dbReference type="AlphaFoldDB" id="A0A4Y7IET8"/>
<dbReference type="Gramene" id="RZC47417">
    <property type="protein sequence ID" value="RZC47417"/>
    <property type="gene ID" value="C5167_040357"/>
</dbReference>
<reference evidence="1 2" key="1">
    <citation type="journal article" date="2018" name="Science">
        <title>The opium poppy genome and morphinan production.</title>
        <authorList>
            <person name="Guo L."/>
            <person name="Winzer T."/>
            <person name="Yang X."/>
            <person name="Li Y."/>
            <person name="Ning Z."/>
            <person name="He Z."/>
            <person name="Teodor R."/>
            <person name="Lu Y."/>
            <person name="Bowser T.A."/>
            <person name="Graham I.A."/>
            <person name="Ye K."/>
        </authorList>
    </citation>
    <scope>NUCLEOTIDE SEQUENCE [LARGE SCALE GENOMIC DNA]</scope>
    <source>
        <strain evidence="2">cv. HN1</strain>
        <tissue evidence="1">Leaves</tissue>
    </source>
</reference>
<evidence type="ECO:0000313" key="1">
    <source>
        <dbReference type="EMBL" id="RZC47417.1"/>
    </source>
</evidence>
<proteinExistence type="predicted"/>
<evidence type="ECO:0000313" key="2">
    <source>
        <dbReference type="Proteomes" id="UP000316621"/>
    </source>
</evidence>
<dbReference type="Proteomes" id="UP000316621">
    <property type="component" value="Chromosome 1"/>
</dbReference>
<dbReference type="EMBL" id="CM010715">
    <property type="protein sequence ID" value="RZC47417.1"/>
    <property type="molecule type" value="Genomic_DNA"/>
</dbReference>
<protein>
    <submittedName>
        <fullName evidence="1">Uncharacterized protein</fullName>
    </submittedName>
</protein>
<gene>
    <name evidence="1" type="ORF">C5167_040357</name>
</gene>